<dbReference type="InterPro" id="IPR032801">
    <property type="entry name" value="PXL2A/B/C"/>
</dbReference>
<dbReference type="InterPro" id="IPR036249">
    <property type="entry name" value="Thioredoxin-like_sf"/>
</dbReference>
<dbReference type="Pfam" id="PF13911">
    <property type="entry name" value="AhpC-TSA_2"/>
    <property type="match status" value="1"/>
</dbReference>
<evidence type="ECO:0000313" key="2">
    <source>
        <dbReference type="Proteomes" id="UP000005496"/>
    </source>
</evidence>
<protein>
    <recommendedName>
        <fullName evidence="3">Redoxin domain-containing protein</fullName>
    </recommendedName>
</protein>
<proteinExistence type="predicted"/>
<dbReference type="Proteomes" id="UP000005496">
    <property type="component" value="Unassembled WGS sequence"/>
</dbReference>
<gene>
    <name evidence="1" type="ORF">Dthio_PD1466</name>
</gene>
<dbReference type="Gene3D" id="3.40.30.10">
    <property type="entry name" value="Glutaredoxin"/>
    <property type="match status" value="1"/>
</dbReference>
<dbReference type="SUPFAM" id="SSF52833">
    <property type="entry name" value="Thioredoxin-like"/>
    <property type="match status" value="1"/>
</dbReference>
<name>D6STV8_9BACT</name>
<organism evidence="1 2">
    <name type="scientific">Desulfonatronospira thiodismutans ASO3-1</name>
    <dbReference type="NCBI Taxonomy" id="555779"/>
    <lineage>
        <taxon>Bacteria</taxon>
        <taxon>Pseudomonadati</taxon>
        <taxon>Thermodesulfobacteriota</taxon>
        <taxon>Desulfovibrionia</taxon>
        <taxon>Desulfovibrionales</taxon>
        <taxon>Desulfonatronovibrionaceae</taxon>
        <taxon>Desulfonatronospira</taxon>
    </lineage>
</organism>
<comment type="caution">
    <text evidence="1">The sequence shown here is derived from an EMBL/GenBank/DDBJ whole genome shotgun (WGS) entry which is preliminary data.</text>
</comment>
<accession>D6STV8</accession>
<reference evidence="1" key="1">
    <citation type="submission" date="2010-05" db="EMBL/GenBank/DDBJ databases">
        <title>The draft genome of Desulfonatronospira thiodismutans ASO3-1.</title>
        <authorList>
            <consortium name="US DOE Joint Genome Institute (JGI-PGF)"/>
            <person name="Lucas S."/>
            <person name="Copeland A."/>
            <person name="Lapidus A."/>
            <person name="Cheng J.-F."/>
            <person name="Bruce D."/>
            <person name="Goodwin L."/>
            <person name="Pitluck S."/>
            <person name="Chertkov O."/>
            <person name="Brettin T."/>
            <person name="Detter J.C."/>
            <person name="Han C."/>
            <person name="Land M.L."/>
            <person name="Hauser L."/>
            <person name="Kyrpides N."/>
            <person name="Mikhailova N."/>
            <person name="Muyzer G."/>
            <person name="Woyke T."/>
        </authorList>
    </citation>
    <scope>NUCLEOTIDE SEQUENCE [LARGE SCALE GENOMIC DNA]</scope>
    <source>
        <strain evidence="1">ASO3-1</strain>
    </source>
</reference>
<sequence length="129" mass="14272">MQEKEQFLDDLGVKTAVVTFEAGFMARAYVEDTGLKWPLLVDEDRALYHGYGMLSAGIRELIGPATLWLYLKEALRGRLPRKSTGDVSQRGGDVLIDPGGTVRLHYIGKTPADRPGVESILKIVQESQL</sequence>
<dbReference type="EMBL" id="ACJN02000003">
    <property type="protein sequence ID" value="EFI34124.1"/>
    <property type="molecule type" value="Genomic_DNA"/>
</dbReference>
<evidence type="ECO:0000313" key="1">
    <source>
        <dbReference type="EMBL" id="EFI34124.1"/>
    </source>
</evidence>
<dbReference type="eggNOG" id="COG0450">
    <property type="taxonomic scope" value="Bacteria"/>
</dbReference>
<keyword evidence="2" id="KW-1185">Reference proteome</keyword>
<dbReference type="AlphaFoldDB" id="D6STV8"/>
<evidence type="ECO:0008006" key="3">
    <source>
        <dbReference type="Google" id="ProtNLM"/>
    </source>
</evidence>